<dbReference type="Gene3D" id="1.10.287.1080">
    <property type="entry name" value="MazG-like"/>
    <property type="match status" value="1"/>
</dbReference>
<dbReference type="AlphaFoldDB" id="M0MNU6"/>
<evidence type="ECO:0000313" key="2">
    <source>
        <dbReference type="EMBL" id="EMA46110.1"/>
    </source>
</evidence>
<dbReference type="EMBL" id="AOMD01000015">
    <property type="protein sequence ID" value="EMA46110.1"/>
    <property type="molecule type" value="Genomic_DNA"/>
</dbReference>
<dbReference type="PANTHER" id="PTHR42692">
    <property type="entry name" value="NUCLEOTIDE PYROPHOSPHOHYDROLASE"/>
    <property type="match status" value="1"/>
</dbReference>
<dbReference type="GO" id="GO:0016787">
    <property type="term" value="F:hydrolase activity"/>
    <property type="evidence" value="ECO:0007669"/>
    <property type="project" value="UniProtKB-KW"/>
</dbReference>
<dbReference type="PATRIC" id="fig|1227455.4.peg.1093"/>
<dbReference type="Proteomes" id="UP000011669">
    <property type="component" value="Unassembled WGS sequence"/>
</dbReference>
<proteinExistence type="predicted"/>
<protein>
    <submittedName>
        <fullName evidence="2">Nucleotide pyrophosphohydrolase</fullName>
    </submittedName>
</protein>
<name>M0MNU6_9EURY</name>
<accession>M0MNU6</accession>
<sequence>MSLAAVEGFMDEQQKVATFVDEHDLDMSTEFRLLNLVEEIGEIAEDAIESAEYGDSPGEITVTADEFGDVLFTALQMGNSAGIDASEALDASLEKYEQRIEESGDPSS</sequence>
<dbReference type="InterPro" id="IPR047046">
    <property type="entry name" value="YpjD/YvdC"/>
</dbReference>
<dbReference type="InParanoid" id="M0MNU6"/>
<evidence type="ECO:0000313" key="3">
    <source>
        <dbReference type="Proteomes" id="UP000011669"/>
    </source>
</evidence>
<reference evidence="2 3" key="1">
    <citation type="journal article" date="2014" name="PLoS Genet.">
        <title>Phylogenetically driven sequencing of extremely halophilic archaea reveals strategies for static and dynamic osmo-response.</title>
        <authorList>
            <person name="Becker E.A."/>
            <person name="Seitzer P.M."/>
            <person name="Tritt A."/>
            <person name="Larsen D."/>
            <person name="Krusor M."/>
            <person name="Yao A.I."/>
            <person name="Wu D."/>
            <person name="Madern D."/>
            <person name="Eisen J.A."/>
            <person name="Darling A.E."/>
            <person name="Facciotti M.T."/>
        </authorList>
    </citation>
    <scope>NUCLEOTIDE SEQUENCE [LARGE SCALE GENOMIC DNA]</scope>
    <source>
        <strain evidence="2 3">DSM 5350</strain>
    </source>
</reference>
<evidence type="ECO:0000259" key="1">
    <source>
        <dbReference type="Pfam" id="PF03819"/>
    </source>
</evidence>
<keyword evidence="3" id="KW-1185">Reference proteome</keyword>
<dbReference type="PANTHER" id="PTHR42692:SF1">
    <property type="entry name" value="NUCLEOTIDE PYROPHOSPHOHYDROLASE"/>
    <property type="match status" value="1"/>
</dbReference>
<feature type="domain" description="NTP pyrophosphohydrolase MazG-like" evidence="1">
    <location>
        <begin position="33"/>
        <end position="100"/>
    </location>
</feature>
<gene>
    <name evidence="2" type="ORF">C449_05377</name>
</gene>
<organism evidence="2 3">
    <name type="scientific">Halococcus saccharolyticus DSM 5350</name>
    <dbReference type="NCBI Taxonomy" id="1227455"/>
    <lineage>
        <taxon>Archaea</taxon>
        <taxon>Methanobacteriati</taxon>
        <taxon>Methanobacteriota</taxon>
        <taxon>Stenosarchaea group</taxon>
        <taxon>Halobacteria</taxon>
        <taxon>Halobacteriales</taxon>
        <taxon>Halococcaceae</taxon>
        <taxon>Halococcus</taxon>
    </lineage>
</organism>
<comment type="caution">
    <text evidence="2">The sequence shown here is derived from an EMBL/GenBank/DDBJ whole genome shotgun (WGS) entry which is preliminary data.</text>
</comment>
<dbReference type="InterPro" id="IPR004518">
    <property type="entry name" value="MazG-like_dom"/>
</dbReference>
<dbReference type="STRING" id="1227455.C449_05377"/>
<keyword evidence="2" id="KW-0378">Hydrolase</keyword>
<dbReference type="Pfam" id="PF03819">
    <property type="entry name" value="MazG"/>
    <property type="match status" value="1"/>
</dbReference>
<dbReference type="SUPFAM" id="SSF101386">
    <property type="entry name" value="all-alpha NTP pyrophosphatases"/>
    <property type="match status" value="1"/>
</dbReference>